<sequence length="97" mass="10930">MTNSGFHPPPEKCPSSLSPYIREEIVSRKGVTFDKVILDLGSIFAVTLSTKEAAFFLIFRKSVLKRTAQYIVHGCLRATYLGNPNKLNNEAWQKTKL</sequence>
<dbReference type="AlphaFoldDB" id="A0AAV4M4R0"/>
<keyword evidence="1" id="KW-1133">Transmembrane helix</keyword>
<organism evidence="2 3">
    <name type="scientific">Caerostris extrusa</name>
    <name type="common">Bark spider</name>
    <name type="synonym">Caerostris bankana</name>
    <dbReference type="NCBI Taxonomy" id="172846"/>
    <lineage>
        <taxon>Eukaryota</taxon>
        <taxon>Metazoa</taxon>
        <taxon>Ecdysozoa</taxon>
        <taxon>Arthropoda</taxon>
        <taxon>Chelicerata</taxon>
        <taxon>Arachnida</taxon>
        <taxon>Araneae</taxon>
        <taxon>Araneomorphae</taxon>
        <taxon>Entelegynae</taxon>
        <taxon>Araneoidea</taxon>
        <taxon>Araneidae</taxon>
        <taxon>Caerostris</taxon>
    </lineage>
</organism>
<evidence type="ECO:0000313" key="2">
    <source>
        <dbReference type="EMBL" id="GIX67447.1"/>
    </source>
</evidence>
<evidence type="ECO:0000256" key="1">
    <source>
        <dbReference type="SAM" id="Phobius"/>
    </source>
</evidence>
<feature type="transmembrane region" description="Helical" evidence="1">
    <location>
        <begin position="36"/>
        <end position="59"/>
    </location>
</feature>
<comment type="caution">
    <text evidence="2">The sequence shown here is derived from an EMBL/GenBank/DDBJ whole genome shotgun (WGS) entry which is preliminary data.</text>
</comment>
<dbReference type="EMBL" id="BPLR01019400">
    <property type="protein sequence ID" value="GIX67447.1"/>
    <property type="molecule type" value="Genomic_DNA"/>
</dbReference>
<gene>
    <name evidence="2" type="ORF">CEXT_659401</name>
</gene>
<keyword evidence="1" id="KW-0472">Membrane</keyword>
<protein>
    <submittedName>
        <fullName evidence="2">Uncharacterized protein</fullName>
    </submittedName>
</protein>
<name>A0AAV4M4R0_CAEEX</name>
<accession>A0AAV4M4R0</accession>
<keyword evidence="3" id="KW-1185">Reference proteome</keyword>
<proteinExistence type="predicted"/>
<reference evidence="2 3" key="1">
    <citation type="submission" date="2021-06" db="EMBL/GenBank/DDBJ databases">
        <title>Caerostris extrusa draft genome.</title>
        <authorList>
            <person name="Kono N."/>
            <person name="Arakawa K."/>
        </authorList>
    </citation>
    <scope>NUCLEOTIDE SEQUENCE [LARGE SCALE GENOMIC DNA]</scope>
</reference>
<evidence type="ECO:0000313" key="3">
    <source>
        <dbReference type="Proteomes" id="UP001054945"/>
    </source>
</evidence>
<dbReference type="Proteomes" id="UP001054945">
    <property type="component" value="Unassembled WGS sequence"/>
</dbReference>
<keyword evidence="1" id="KW-0812">Transmembrane</keyword>